<keyword evidence="3" id="KW-1185">Reference proteome</keyword>
<dbReference type="AlphaFoldDB" id="E9FSJ0"/>
<reference evidence="2 3" key="1">
    <citation type="journal article" date="2011" name="Science">
        <title>The ecoresponsive genome of Daphnia pulex.</title>
        <authorList>
            <person name="Colbourne J.K."/>
            <person name="Pfrender M.E."/>
            <person name="Gilbert D."/>
            <person name="Thomas W.K."/>
            <person name="Tucker A."/>
            <person name="Oakley T.H."/>
            <person name="Tokishita S."/>
            <person name="Aerts A."/>
            <person name="Arnold G.J."/>
            <person name="Basu M.K."/>
            <person name="Bauer D.J."/>
            <person name="Caceres C.E."/>
            <person name="Carmel L."/>
            <person name="Casola C."/>
            <person name="Choi J.H."/>
            <person name="Detter J.C."/>
            <person name="Dong Q."/>
            <person name="Dusheyko S."/>
            <person name="Eads B.D."/>
            <person name="Frohlich T."/>
            <person name="Geiler-Samerotte K.A."/>
            <person name="Gerlach D."/>
            <person name="Hatcher P."/>
            <person name="Jogdeo S."/>
            <person name="Krijgsveld J."/>
            <person name="Kriventseva E.V."/>
            <person name="Kultz D."/>
            <person name="Laforsch C."/>
            <person name="Lindquist E."/>
            <person name="Lopez J."/>
            <person name="Manak J.R."/>
            <person name="Muller J."/>
            <person name="Pangilinan J."/>
            <person name="Patwardhan R.P."/>
            <person name="Pitluck S."/>
            <person name="Pritham E.J."/>
            <person name="Rechtsteiner A."/>
            <person name="Rho M."/>
            <person name="Rogozin I.B."/>
            <person name="Sakarya O."/>
            <person name="Salamov A."/>
            <person name="Schaack S."/>
            <person name="Shapiro H."/>
            <person name="Shiga Y."/>
            <person name="Skalitzky C."/>
            <person name="Smith Z."/>
            <person name="Souvorov A."/>
            <person name="Sung W."/>
            <person name="Tang Z."/>
            <person name="Tsuchiya D."/>
            <person name="Tu H."/>
            <person name="Vos H."/>
            <person name="Wang M."/>
            <person name="Wolf Y.I."/>
            <person name="Yamagata H."/>
            <person name="Yamada T."/>
            <person name="Ye Y."/>
            <person name="Shaw J.R."/>
            <person name="Andrews J."/>
            <person name="Crease T.J."/>
            <person name="Tang H."/>
            <person name="Lucas S.M."/>
            <person name="Robertson H.M."/>
            <person name="Bork P."/>
            <person name="Koonin E.V."/>
            <person name="Zdobnov E.M."/>
            <person name="Grigoriev I.V."/>
            <person name="Lynch M."/>
            <person name="Boore J.L."/>
        </authorList>
    </citation>
    <scope>NUCLEOTIDE SEQUENCE [LARGE SCALE GENOMIC DNA]</scope>
</reference>
<name>E9FSJ0_DAPPU</name>
<sequence length="480" mass="51301">MHGVMQVVVVVVMNKRGFDMITLSVRVGLDALGRRFVPVEAAAVLRVHLDRVDVADGRRLLLLLLLLLLLVVGQVNRRRAGMVVVVVEVLRLDDASHPLRRKTARLDHSVTFAHPGHRRRLVERLRMTRRRAAAPVAAAVGRPFEGSSVRHGHSDGGRGRIPQDDRIQQLLLMLAVNVDAIDVVAPGSGGRFATTCRRLVGGIADVGRRVAAATGGALLTGAGRIAGIAAFRSSPAAGGRAIFVVASFQRSRNAPSDLVTLRPHPDRSRSASMSAAAGQPVDTARPAVIVGQFFFVRLVSHPLVVVVVVVVRMRILMLGQSSVDAPRPLAEHEPGIGRHVSFQVDHVIHVARHAPGHGIGHGVDGQRDPRRLSATPQFDHGRQLDRFGPGQLRWFDGQPVVDGRRRRRGGSPPGFPDGVDIDPSGGSRGSHSRPEFPGPTAPAPAGGRFSSSGAEGLLWPAPCSPCFLIGWPCISCGDCC</sequence>
<dbReference type="EMBL" id="GL732524">
    <property type="protein sequence ID" value="EFX89215.1"/>
    <property type="molecule type" value="Genomic_DNA"/>
</dbReference>
<accession>E9FSJ0</accession>
<evidence type="ECO:0000256" key="1">
    <source>
        <dbReference type="SAM" id="MobiDB-lite"/>
    </source>
</evidence>
<organism evidence="2 3">
    <name type="scientific">Daphnia pulex</name>
    <name type="common">Water flea</name>
    <dbReference type="NCBI Taxonomy" id="6669"/>
    <lineage>
        <taxon>Eukaryota</taxon>
        <taxon>Metazoa</taxon>
        <taxon>Ecdysozoa</taxon>
        <taxon>Arthropoda</taxon>
        <taxon>Crustacea</taxon>
        <taxon>Branchiopoda</taxon>
        <taxon>Diplostraca</taxon>
        <taxon>Cladocera</taxon>
        <taxon>Anomopoda</taxon>
        <taxon>Daphniidae</taxon>
        <taxon>Daphnia</taxon>
    </lineage>
</organism>
<dbReference type="InParanoid" id="E9FSJ0"/>
<proteinExistence type="predicted"/>
<protein>
    <submittedName>
        <fullName evidence="2">Uncharacterized protein</fullName>
    </submittedName>
</protein>
<feature type="region of interest" description="Disordered" evidence="1">
    <location>
        <begin position="256"/>
        <end position="278"/>
    </location>
</feature>
<dbReference type="KEGG" id="dpx:DAPPUDRAFT_94613"/>
<dbReference type="Proteomes" id="UP000000305">
    <property type="component" value="Unassembled WGS sequence"/>
</dbReference>
<feature type="region of interest" description="Disordered" evidence="1">
    <location>
        <begin position="355"/>
        <end position="449"/>
    </location>
</feature>
<evidence type="ECO:0000313" key="2">
    <source>
        <dbReference type="EMBL" id="EFX89215.1"/>
    </source>
</evidence>
<evidence type="ECO:0000313" key="3">
    <source>
        <dbReference type="Proteomes" id="UP000000305"/>
    </source>
</evidence>
<dbReference type="HOGENOM" id="CLU_568925_0_0_1"/>
<gene>
    <name evidence="2" type="ORF">DAPPUDRAFT_94613</name>
</gene>